<reference evidence="2 3" key="1">
    <citation type="submission" date="2020-08" db="EMBL/GenBank/DDBJ databases">
        <title>Genomic Encyclopedia of Type Strains, Phase IV (KMG-IV): sequencing the most valuable type-strain genomes for metagenomic binning, comparative biology and taxonomic classification.</title>
        <authorList>
            <person name="Goeker M."/>
        </authorList>
    </citation>
    <scope>NUCLEOTIDE SEQUENCE [LARGE SCALE GENOMIC DNA]</scope>
    <source>
        <strain evidence="2 3">DSM 19979</strain>
    </source>
</reference>
<dbReference type="Pfam" id="PF07394">
    <property type="entry name" value="DUF1501"/>
    <property type="match status" value="1"/>
</dbReference>
<dbReference type="EMBL" id="JACIDJ010000002">
    <property type="protein sequence ID" value="MBB3897873.1"/>
    <property type="molecule type" value="Genomic_DNA"/>
</dbReference>
<sequence>MMHPIARRTALAGLGSLFAWGFAPRLATAAAGDPRLLVILLRGGLDGISMIQPVGDPAFAALRGADAGQAVPLDGLFALHQGMPNLLALFRAGQALPIHAVHTPYRERSHFDGQDVLETGLPRVTAGARTGWLNRALAEIPRGARLPAPRGLAVSPVVPVIMQGPAAVETWQPQAFRYADEDLVARLLDLYEARDPGLAAALRAGADLDRAMQEVPAGQPGTTRVPGRPDFVTEAAGAARIMALPDGPRVAALGLTGWDTHAGQGTARGNLANRLGALDDAIGAIHTGLGPVWGDTVVVIVTEFGRTVRMNGSAGTDHGMATCTLLLGGRVAGGRVLADWPGLAPHLLHEGRDLRPTADLRGVLAGVLADQLGLPGAALARAFPDAAGTSPWRGLIRT</sequence>
<evidence type="ECO:0000313" key="3">
    <source>
        <dbReference type="Proteomes" id="UP000553193"/>
    </source>
</evidence>
<protein>
    <submittedName>
        <fullName evidence="2">Uncharacterized protein (DUF1501 family)</fullName>
    </submittedName>
</protein>
<dbReference type="InterPro" id="IPR010869">
    <property type="entry name" value="DUF1501"/>
</dbReference>
<dbReference type="RefSeq" id="WP_184382990.1">
    <property type="nucleotide sequence ID" value="NZ_JACIDJ010000002.1"/>
</dbReference>
<evidence type="ECO:0000256" key="1">
    <source>
        <dbReference type="SAM" id="SignalP"/>
    </source>
</evidence>
<gene>
    <name evidence="2" type="ORF">GGQ83_001310</name>
</gene>
<dbReference type="AlphaFoldDB" id="A0A840ABI0"/>
<organism evidence="2 3">
    <name type="scientific">Roseococcus suduntuyensis</name>
    <dbReference type="NCBI Taxonomy" id="455361"/>
    <lineage>
        <taxon>Bacteria</taxon>
        <taxon>Pseudomonadati</taxon>
        <taxon>Pseudomonadota</taxon>
        <taxon>Alphaproteobacteria</taxon>
        <taxon>Acetobacterales</taxon>
        <taxon>Roseomonadaceae</taxon>
        <taxon>Roseococcus</taxon>
    </lineage>
</organism>
<keyword evidence="3" id="KW-1185">Reference proteome</keyword>
<proteinExistence type="predicted"/>
<dbReference type="Proteomes" id="UP000553193">
    <property type="component" value="Unassembled WGS sequence"/>
</dbReference>
<comment type="caution">
    <text evidence="2">The sequence shown here is derived from an EMBL/GenBank/DDBJ whole genome shotgun (WGS) entry which is preliminary data.</text>
</comment>
<keyword evidence="1" id="KW-0732">Signal</keyword>
<feature type="chain" id="PRO_5032497836" evidence="1">
    <location>
        <begin position="30"/>
        <end position="398"/>
    </location>
</feature>
<dbReference type="PANTHER" id="PTHR43737:SF1">
    <property type="entry name" value="DUF1501 DOMAIN-CONTAINING PROTEIN"/>
    <property type="match status" value="1"/>
</dbReference>
<accession>A0A840ABI0</accession>
<dbReference type="PANTHER" id="PTHR43737">
    <property type="entry name" value="BLL7424 PROTEIN"/>
    <property type="match status" value="1"/>
</dbReference>
<feature type="signal peptide" evidence="1">
    <location>
        <begin position="1"/>
        <end position="29"/>
    </location>
</feature>
<evidence type="ECO:0000313" key="2">
    <source>
        <dbReference type="EMBL" id="MBB3897873.1"/>
    </source>
</evidence>
<name>A0A840ABI0_9PROT</name>